<accession>A0A3P7S1B1</accession>
<keyword evidence="4" id="KW-1185">Reference proteome</keyword>
<gene>
    <name evidence="3" type="ORF">HNAJ_LOCUS4771</name>
</gene>
<sequence>MIKSSSDSDKVVTSEQQQGVDYRQKFANIYSAPLTVCGRVPPNTSHLLYAANASMSPHLRLNQGIAGSHIQLGYPRIVAASPYLRGAMPVILGQSHRSTSFRPINHAFGGSVGAQQLMLNPLTTCMPGLSAGVVGGQQYWPQQTCMTYRTLGAGESVPHQTIDPTSADNMPNPHDQPNVQIQETPASTNPVPEEQTPEAEQHGAASSSSSDQHEASFSCDAGMRRESNELTSAERQVYGDIIFNKIAEGEPVLATKITGMILNMKPSFVLNVLLSDSDLKNAVTQCKVALAKKEPVIQKKN</sequence>
<feature type="compositionally biased region" description="Low complexity" evidence="1">
    <location>
        <begin position="202"/>
        <end position="218"/>
    </location>
</feature>
<proteinExistence type="predicted"/>
<dbReference type="AlphaFoldDB" id="A0A3P7S1B1"/>
<dbReference type="InterPro" id="IPR036053">
    <property type="entry name" value="PABP-dom"/>
</dbReference>
<dbReference type="SUPFAM" id="SSF63570">
    <property type="entry name" value="PABC (PABP) domain"/>
    <property type="match status" value="1"/>
</dbReference>
<dbReference type="GO" id="GO:0003723">
    <property type="term" value="F:RNA binding"/>
    <property type="evidence" value="ECO:0007669"/>
    <property type="project" value="InterPro"/>
</dbReference>
<name>A0A3P7S1B1_RODNA</name>
<dbReference type="EMBL" id="UZAE01003619">
    <property type="protein sequence ID" value="VDO00631.1"/>
    <property type="molecule type" value="Genomic_DNA"/>
</dbReference>
<feature type="region of interest" description="Disordered" evidence="1">
    <location>
        <begin position="156"/>
        <end position="220"/>
    </location>
</feature>
<reference evidence="3 4" key="1">
    <citation type="submission" date="2018-11" db="EMBL/GenBank/DDBJ databases">
        <authorList>
            <consortium name="Pathogen Informatics"/>
        </authorList>
    </citation>
    <scope>NUCLEOTIDE SEQUENCE [LARGE SCALE GENOMIC DNA]</scope>
</reference>
<dbReference type="Proteomes" id="UP000278807">
    <property type="component" value="Unassembled WGS sequence"/>
</dbReference>
<feature type="domain" description="PABC" evidence="2">
    <location>
        <begin position="218"/>
        <end position="295"/>
    </location>
</feature>
<evidence type="ECO:0000313" key="3">
    <source>
        <dbReference type="EMBL" id="VDO00631.1"/>
    </source>
</evidence>
<evidence type="ECO:0000259" key="2">
    <source>
        <dbReference type="PROSITE" id="PS51309"/>
    </source>
</evidence>
<evidence type="ECO:0000313" key="4">
    <source>
        <dbReference type="Proteomes" id="UP000278807"/>
    </source>
</evidence>
<dbReference type="PROSITE" id="PS51309">
    <property type="entry name" value="PABC"/>
    <property type="match status" value="1"/>
</dbReference>
<dbReference type="SMART" id="SM00517">
    <property type="entry name" value="PolyA"/>
    <property type="match status" value="1"/>
</dbReference>
<dbReference type="Pfam" id="PF00658">
    <property type="entry name" value="MLLE"/>
    <property type="match status" value="1"/>
</dbReference>
<feature type="compositionally biased region" description="Polar residues" evidence="1">
    <location>
        <begin position="158"/>
        <end position="190"/>
    </location>
</feature>
<protein>
    <recommendedName>
        <fullName evidence="2">PABC domain-containing protein</fullName>
    </recommendedName>
</protein>
<evidence type="ECO:0000256" key="1">
    <source>
        <dbReference type="SAM" id="MobiDB-lite"/>
    </source>
</evidence>
<organism evidence="3 4">
    <name type="scientific">Rodentolepis nana</name>
    <name type="common">Dwarf tapeworm</name>
    <name type="synonym">Hymenolepis nana</name>
    <dbReference type="NCBI Taxonomy" id="102285"/>
    <lineage>
        <taxon>Eukaryota</taxon>
        <taxon>Metazoa</taxon>
        <taxon>Spiralia</taxon>
        <taxon>Lophotrochozoa</taxon>
        <taxon>Platyhelminthes</taxon>
        <taxon>Cestoda</taxon>
        <taxon>Eucestoda</taxon>
        <taxon>Cyclophyllidea</taxon>
        <taxon>Hymenolepididae</taxon>
        <taxon>Rodentolepis</taxon>
    </lineage>
</organism>
<dbReference type="InterPro" id="IPR002004">
    <property type="entry name" value="PABP_HYD_C"/>
</dbReference>
<dbReference type="Gene3D" id="1.10.1900.10">
    <property type="entry name" value="c-terminal domain of poly(a) binding protein"/>
    <property type="match status" value="1"/>
</dbReference>